<dbReference type="SUPFAM" id="SSF53474">
    <property type="entry name" value="alpha/beta-Hydrolases"/>
    <property type="match status" value="1"/>
</dbReference>
<sequence length="242" mass="27744">MEQKVYKRIIKKENLYSKHLEEAKEILVSLPPGYDESRSYPLLVLHDGNDYFNLGRIVTQANQMMVNGEIEPVIMVAVPVQKERRTSEYSPKGSRHSQHMKMVVEELLPRIRDHYPTDDSPERLVLGGSSLGGTVSLHIALHYPEVSNRILSQSGAFLEATNEAILHAKSLEHFRIYQSVGKAETAVSTHMGSLDLVARNREVLRHLKEKHAHVHYVEDEGDHTWGFWQRDIPPALRFFFGR</sequence>
<protein>
    <submittedName>
        <fullName evidence="1">Esterase family protein</fullName>
    </submittedName>
</protein>
<reference evidence="1 2" key="1">
    <citation type="submission" date="2020-07" db="EMBL/GenBank/DDBJ databases">
        <authorList>
            <person name="Feng H."/>
        </authorList>
    </citation>
    <scope>NUCLEOTIDE SEQUENCE [LARGE SCALE GENOMIC DNA]</scope>
    <source>
        <strain evidence="2">s-10</strain>
    </source>
</reference>
<dbReference type="PANTHER" id="PTHR48098:SF3">
    <property type="entry name" value="IRON(III) ENTEROBACTIN ESTERASE"/>
    <property type="match status" value="1"/>
</dbReference>
<proteinExistence type="predicted"/>
<keyword evidence="2" id="KW-1185">Reference proteome</keyword>
<dbReference type="InterPro" id="IPR000801">
    <property type="entry name" value="Esterase-like"/>
</dbReference>
<comment type="caution">
    <text evidence="1">The sequence shown here is derived from an EMBL/GenBank/DDBJ whole genome shotgun (WGS) entry which is preliminary data.</text>
</comment>
<dbReference type="InterPro" id="IPR029058">
    <property type="entry name" value="AB_hydrolase_fold"/>
</dbReference>
<organism evidence="1 2">
    <name type="scientific">Paenactinomyces guangxiensis</name>
    <dbReference type="NCBI Taxonomy" id="1490290"/>
    <lineage>
        <taxon>Bacteria</taxon>
        <taxon>Bacillati</taxon>
        <taxon>Bacillota</taxon>
        <taxon>Bacilli</taxon>
        <taxon>Bacillales</taxon>
        <taxon>Thermoactinomycetaceae</taxon>
        <taxon>Paenactinomyces</taxon>
    </lineage>
</organism>
<name>A0A7W1WRW0_9BACL</name>
<dbReference type="InterPro" id="IPR050583">
    <property type="entry name" value="Mycobacterial_A85_antigen"/>
</dbReference>
<gene>
    <name evidence="1" type="ORF">H1191_11380</name>
</gene>
<dbReference type="RefSeq" id="WP_181752142.1">
    <property type="nucleotide sequence ID" value="NZ_JACEIQ010000010.1"/>
</dbReference>
<dbReference type="EMBL" id="JACEIQ010000010">
    <property type="protein sequence ID" value="MBA4494910.1"/>
    <property type="molecule type" value="Genomic_DNA"/>
</dbReference>
<evidence type="ECO:0000313" key="2">
    <source>
        <dbReference type="Proteomes" id="UP000535491"/>
    </source>
</evidence>
<dbReference type="Proteomes" id="UP000535491">
    <property type="component" value="Unassembled WGS sequence"/>
</dbReference>
<accession>A0A7W1WRW0</accession>
<evidence type="ECO:0000313" key="1">
    <source>
        <dbReference type="EMBL" id="MBA4494910.1"/>
    </source>
</evidence>
<dbReference type="AlphaFoldDB" id="A0A7W1WRW0"/>
<dbReference type="Gene3D" id="3.40.50.1820">
    <property type="entry name" value="alpha/beta hydrolase"/>
    <property type="match status" value="1"/>
</dbReference>
<dbReference type="PANTHER" id="PTHR48098">
    <property type="entry name" value="ENTEROCHELIN ESTERASE-RELATED"/>
    <property type="match status" value="1"/>
</dbReference>
<dbReference type="Pfam" id="PF00756">
    <property type="entry name" value="Esterase"/>
    <property type="match status" value="1"/>
</dbReference>